<evidence type="ECO:0000256" key="3">
    <source>
        <dbReference type="PROSITE-ProRule" id="PRU00221"/>
    </source>
</evidence>
<feature type="repeat" description="WD" evidence="3">
    <location>
        <begin position="48"/>
        <end position="80"/>
    </location>
</feature>
<dbReference type="InterPro" id="IPR015943">
    <property type="entry name" value="WD40/YVTN_repeat-like_dom_sf"/>
</dbReference>
<dbReference type="PANTHER" id="PTHR15574:SF65">
    <property type="entry name" value="TRANSDUCIN_WD40 REPEAT-LIKE SUPERFAMILY PROTEIN"/>
    <property type="match status" value="1"/>
</dbReference>
<evidence type="ECO:0000313" key="5">
    <source>
        <dbReference type="EMBL" id="KZV35132.1"/>
    </source>
</evidence>
<dbReference type="AlphaFoldDB" id="A0A2Z7BKI1"/>
<dbReference type="PANTHER" id="PTHR15574">
    <property type="entry name" value="WD REPEAT DOMAIN-CONTAINING FAMILY"/>
    <property type="match status" value="1"/>
</dbReference>
<evidence type="ECO:0000256" key="1">
    <source>
        <dbReference type="ARBA" id="ARBA00022574"/>
    </source>
</evidence>
<protein>
    <recommendedName>
        <fullName evidence="7">DDB1-and CUL4-associated factor 8</fullName>
    </recommendedName>
</protein>
<dbReference type="InterPro" id="IPR001680">
    <property type="entry name" value="WD40_rpt"/>
</dbReference>
<organism evidence="5 6">
    <name type="scientific">Dorcoceras hygrometricum</name>
    <dbReference type="NCBI Taxonomy" id="472368"/>
    <lineage>
        <taxon>Eukaryota</taxon>
        <taxon>Viridiplantae</taxon>
        <taxon>Streptophyta</taxon>
        <taxon>Embryophyta</taxon>
        <taxon>Tracheophyta</taxon>
        <taxon>Spermatophyta</taxon>
        <taxon>Magnoliopsida</taxon>
        <taxon>eudicotyledons</taxon>
        <taxon>Gunneridae</taxon>
        <taxon>Pentapetalae</taxon>
        <taxon>asterids</taxon>
        <taxon>lamiids</taxon>
        <taxon>Lamiales</taxon>
        <taxon>Gesneriaceae</taxon>
        <taxon>Didymocarpoideae</taxon>
        <taxon>Trichosporeae</taxon>
        <taxon>Loxocarpinae</taxon>
        <taxon>Dorcoceras</taxon>
    </lineage>
</organism>
<name>A0A2Z7BKI1_9LAMI</name>
<keyword evidence="6" id="KW-1185">Reference proteome</keyword>
<feature type="region of interest" description="Disordered" evidence="4">
    <location>
        <begin position="427"/>
        <end position="467"/>
    </location>
</feature>
<dbReference type="OrthoDB" id="4869960at2759"/>
<sequence>MVGVYKNSENGLLEFFKRELSVYHPRVFPRRISASQTLIEKIDLYGKLNGHRGCVNTIEFNSTGELLVSGSDDRQVMLWDWAKQKLKFSFPSGHLDNIFQARIVPFSNDRKIVMLSQLLENGSVETRRLSKHQGRVCKLAVEPASPYIFYSCGEDAFVRHYDLRSNSSTKLFYCSSFAEHLPNSCCPIALNAIVIDPRNPNYLAVGGADAYARVYDIRKYQVNTRTEAGSPVNCFCAHHLIQRDDVHVTALAYSNTSELLVSYNDELIYLFQKNMGFGQNPMPPASDRVQELADVQVYSGHRNSQTVKGVSFFGPNDDYVMSGSDCGHVFFWKKKGGQLVCLMSGDRHVVNQLESHPQIPVLATCGIEKSIKIWAPSSNDITPLPDNVNEIMEANRQGRENNAPVTLTPDVIMHVLYARRRQAQVYIESSNRGDNESDEDERGGYDSGLSGYDLSDEDGNSRECNIS</sequence>
<reference evidence="5 6" key="1">
    <citation type="journal article" date="2015" name="Proc. Natl. Acad. Sci. U.S.A.">
        <title>The resurrection genome of Boea hygrometrica: A blueprint for survival of dehydration.</title>
        <authorList>
            <person name="Xiao L."/>
            <person name="Yang G."/>
            <person name="Zhang L."/>
            <person name="Yang X."/>
            <person name="Zhao S."/>
            <person name="Ji Z."/>
            <person name="Zhou Q."/>
            <person name="Hu M."/>
            <person name="Wang Y."/>
            <person name="Chen M."/>
            <person name="Xu Y."/>
            <person name="Jin H."/>
            <person name="Xiao X."/>
            <person name="Hu G."/>
            <person name="Bao F."/>
            <person name="Hu Y."/>
            <person name="Wan P."/>
            <person name="Li L."/>
            <person name="Deng X."/>
            <person name="Kuang T."/>
            <person name="Xiang C."/>
            <person name="Zhu J.K."/>
            <person name="Oliver M.J."/>
            <person name="He Y."/>
        </authorList>
    </citation>
    <scope>NUCLEOTIDE SEQUENCE [LARGE SCALE GENOMIC DNA]</scope>
    <source>
        <strain evidence="6">cv. XS01</strain>
    </source>
</reference>
<evidence type="ECO:0000256" key="2">
    <source>
        <dbReference type="ARBA" id="ARBA00022737"/>
    </source>
</evidence>
<dbReference type="PROSITE" id="PS50082">
    <property type="entry name" value="WD_REPEATS_2"/>
    <property type="match status" value="1"/>
</dbReference>
<dbReference type="EMBL" id="KV004990">
    <property type="protein sequence ID" value="KZV35132.1"/>
    <property type="molecule type" value="Genomic_DNA"/>
</dbReference>
<dbReference type="PROSITE" id="PS50294">
    <property type="entry name" value="WD_REPEATS_REGION"/>
    <property type="match status" value="1"/>
</dbReference>
<keyword evidence="2" id="KW-0677">Repeat</keyword>
<dbReference type="InterPro" id="IPR045151">
    <property type="entry name" value="DCAF8"/>
</dbReference>
<dbReference type="SMART" id="SM00320">
    <property type="entry name" value="WD40"/>
    <property type="match status" value="6"/>
</dbReference>
<evidence type="ECO:0008006" key="7">
    <source>
        <dbReference type="Google" id="ProtNLM"/>
    </source>
</evidence>
<dbReference type="SUPFAM" id="SSF50978">
    <property type="entry name" value="WD40 repeat-like"/>
    <property type="match status" value="1"/>
</dbReference>
<evidence type="ECO:0000313" key="6">
    <source>
        <dbReference type="Proteomes" id="UP000250235"/>
    </source>
</evidence>
<dbReference type="Proteomes" id="UP000250235">
    <property type="component" value="Unassembled WGS sequence"/>
</dbReference>
<evidence type="ECO:0000256" key="4">
    <source>
        <dbReference type="SAM" id="MobiDB-lite"/>
    </source>
</evidence>
<dbReference type="InterPro" id="IPR036322">
    <property type="entry name" value="WD40_repeat_dom_sf"/>
</dbReference>
<keyword evidence="1 3" id="KW-0853">WD repeat</keyword>
<proteinExistence type="predicted"/>
<dbReference type="Gene3D" id="2.130.10.10">
    <property type="entry name" value="YVTN repeat-like/Quinoprotein amine dehydrogenase"/>
    <property type="match status" value="1"/>
</dbReference>
<gene>
    <name evidence="5" type="ORF">F511_06838</name>
</gene>
<accession>A0A2Z7BKI1</accession>
<dbReference type="GO" id="GO:0080008">
    <property type="term" value="C:Cul4-RING E3 ubiquitin ligase complex"/>
    <property type="evidence" value="ECO:0007669"/>
    <property type="project" value="TreeGrafter"/>
</dbReference>
<dbReference type="GO" id="GO:0005737">
    <property type="term" value="C:cytoplasm"/>
    <property type="evidence" value="ECO:0007669"/>
    <property type="project" value="TreeGrafter"/>
</dbReference>
<dbReference type="Pfam" id="PF00400">
    <property type="entry name" value="WD40"/>
    <property type="match status" value="3"/>
</dbReference>